<dbReference type="PANTHER" id="PTHR43560">
    <property type="entry name" value="ION-TRANSLOCATING OXIDOREDUCTASE COMPLEX SUBUNIT B"/>
    <property type="match status" value="1"/>
</dbReference>
<dbReference type="Pfam" id="PF14697">
    <property type="entry name" value="Fer4_21"/>
    <property type="match status" value="1"/>
</dbReference>
<evidence type="ECO:0000313" key="6">
    <source>
        <dbReference type="Proteomes" id="UP001437460"/>
    </source>
</evidence>
<name>A0ABV1HJ82_9FIRM</name>
<evidence type="ECO:0000256" key="1">
    <source>
        <dbReference type="ARBA" id="ARBA00022723"/>
    </source>
</evidence>
<keyword evidence="1" id="KW-0479">Metal-binding</keyword>
<feature type="domain" description="4Fe-4S ferredoxin-type" evidence="4">
    <location>
        <begin position="115"/>
        <end position="143"/>
    </location>
</feature>
<dbReference type="InterPro" id="IPR017896">
    <property type="entry name" value="4Fe4S_Fe-S-bd"/>
</dbReference>
<dbReference type="SUPFAM" id="SSF54862">
    <property type="entry name" value="4Fe-4S ferredoxins"/>
    <property type="match status" value="2"/>
</dbReference>
<dbReference type="PROSITE" id="PS51379">
    <property type="entry name" value="4FE4S_FER_2"/>
    <property type="match status" value="3"/>
</dbReference>
<dbReference type="EMBL" id="JBBMFJ010000005">
    <property type="protein sequence ID" value="MEQ2562374.1"/>
    <property type="molecule type" value="Genomic_DNA"/>
</dbReference>
<evidence type="ECO:0000256" key="2">
    <source>
        <dbReference type="ARBA" id="ARBA00023004"/>
    </source>
</evidence>
<dbReference type="Gene3D" id="3.30.70.20">
    <property type="match status" value="2"/>
</dbReference>
<evidence type="ECO:0000259" key="4">
    <source>
        <dbReference type="PROSITE" id="PS51379"/>
    </source>
</evidence>
<evidence type="ECO:0000256" key="3">
    <source>
        <dbReference type="ARBA" id="ARBA00023014"/>
    </source>
</evidence>
<comment type="caution">
    <text evidence="5">The sequence shown here is derived from an EMBL/GenBank/DDBJ whole genome shotgun (WGS) entry which is preliminary data.</text>
</comment>
<feature type="domain" description="4Fe-4S ferredoxin-type" evidence="4">
    <location>
        <begin position="144"/>
        <end position="173"/>
    </location>
</feature>
<evidence type="ECO:0000313" key="5">
    <source>
        <dbReference type="EMBL" id="MEQ2562374.1"/>
    </source>
</evidence>
<keyword evidence="2" id="KW-0408">Iron</keyword>
<gene>
    <name evidence="5" type="ORF">WMO41_04205</name>
</gene>
<dbReference type="PANTHER" id="PTHR43560:SF1">
    <property type="entry name" value="ION-TRANSLOCATING OXIDOREDUCTASE COMPLEX SUBUNIT B"/>
    <property type="match status" value="1"/>
</dbReference>
<dbReference type="InterPro" id="IPR017900">
    <property type="entry name" value="4Fe4S_Fe_S_CS"/>
</dbReference>
<dbReference type="CDD" id="cd10549">
    <property type="entry name" value="MtMvhB_like"/>
    <property type="match status" value="1"/>
</dbReference>
<proteinExistence type="predicted"/>
<dbReference type="Proteomes" id="UP001437460">
    <property type="component" value="Unassembled WGS sequence"/>
</dbReference>
<organism evidence="5 6">
    <name type="scientific">Ventrimonas faecis</name>
    <dbReference type="NCBI Taxonomy" id="3133170"/>
    <lineage>
        <taxon>Bacteria</taxon>
        <taxon>Bacillati</taxon>
        <taxon>Bacillota</taxon>
        <taxon>Clostridia</taxon>
        <taxon>Lachnospirales</taxon>
        <taxon>Lachnospiraceae</taxon>
        <taxon>Ventrimonas</taxon>
    </lineage>
</organism>
<reference evidence="5 6" key="1">
    <citation type="submission" date="2024-03" db="EMBL/GenBank/DDBJ databases">
        <title>Human intestinal bacterial collection.</title>
        <authorList>
            <person name="Pauvert C."/>
            <person name="Hitch T.C.A."/>
            <person name="Clavel T."/>
        </authorList>
    </citation>
    <scope>NUCLEOTIDE SEQUENCE [LARGE SCALE GENOMIC DNA]</scope>
    <source>
        <strain evidence="5 6">CLA-AP-H27</strain>
    </source>
</reference>
<dbReference type="PROSITE" id="PS00198">
    <property type="entry name" value="4FE4S_FER_1"/>
    <property type="match status" value="2"/>
</dbReference>
<keyword evidence="6" id="KW-1185">Reference proteome</keyword>
<protein>
    <submittedName>
        <fullName evidence="5">4Fe-4S binding protein</fullName>
    </submittedName>
</protein>
<dbReference type="Pfam" id="PF12838">
    <property type="entry name" value="Fer4_7"/>
    <property type="match status" value="1"/>
</dbReference>
<sequence>MKRKKNIAVVHCSGGSKRNEGIDFAALPKDCNQILEQYPDGIHSCSYGCLGGGSCVAACKLHALSINEKGVAEVDRDKCVGCGLCVKACPKHLIRLEAPEGTIQPLCSNEQKAADAGKACTSSCIGCKICEKYCPSDAIHVIDFHAVIDREKCVACGMCATKCPRGVIHDADGIYTTAF</sequence>
<dbReference type="InterPro" id="IPR050395">
    <property type="entry name" value="4Fe4S_Ferredoxin_RnfB"/>
</dbReference>
<feature type="domain" description="4Fe-4S ferredoxin-type" evidence="4">
    <location>
        <begin position="70"/>
        <end position="99"/>
    </location>
</feature>
<dbReference type="RefSeq" id="WP_349228693.1">
    <property type="nucleotide sequence ID" value="NZ_JBBMFJ010000005.1"/>
</dbReference>
<accession>A0ABV1HJ82</accession>
<keyword evidence="3" id="KW-0411">Iron-sulfur</keyword>